<sequence length="111" mass="12176">MSTPLRADRAKDVITCNGENISIPRKSILSWPATSDIASVSMPDEHTGERACAVMVPIITLGSAVDSLRRYTKIRRGMAQFKVPEQIGIWDVLPTNDAGKAAKHQIRTTLM</sequence>
<dbReference type="Proteomes" id="UP000249682">
    <property type="component" value="Chromosome"/>
</dbReference>
<gene>
    <name evidence="6" type="ORF">DIJ64_14705</name>
</gene>
<evidence type="ECO:0000256" key="1">
    <source>
        <dbReference type="ARBA" id="ARBA00006432"/>
    </source>
</evidence>
<evidence type="ECO:0000313" key="6">
    <source>
        <dbReference type="EMBL" id="AWV48869.1"/>
    </source>
</evidence>
<dbReference type="GO" id="GO:0006631">
    <property type="term" value="P:fatty acid metabolic process"/>
    <property type="evidence" value="ECO:0007669"/>
    <property type="project" value="UniProtKB-KW"/>
</dbReference>
<comment type="similarity">
    <text evidence="1">Belongs to the ATP-dependent AMP-binding enzyme family.</text>
</comment>
<dbReference type="AlphaFoldDB" id="A0AAD0KTV4"/>
<keyword evidence="4" id="KW-0443">Lipid metabolism</keyword>
<accession>A0AAD0KTV4</accession>
<organism evidence="6 7">
    <name type="scientific">Mycobacterium leprae</name>
    <dbReference type="NCBI Taxonomy" id="1769"/>
    <lineage>
        <taxon>Bacteria</taxon>
        <taxon>Bacillati</taxon>
        <taxon>Actinomycetota</taxon>
        <taxon>Actinomycetes</taxon>
        <taxon>Mycobacteriales</taxon>
        <taxon>Mycobacteriaceae</taxon>
        <taxon>Mycobacterium</taxon>
    </lineage>
</organism>
<dbReference type="EMBL" id="CP029543">
    <property type="protein sequence ID" value="AWV48869.1"/>
    <property type="molecule type" value="Genomic_DNA"/>
</dbReference>
<keyword evidence="2" id="KW-0436">Ligase</keyword>
<dbReference type="Pfam" id="PF13193">
    <property type="entry name" value="AMP-binding_C"/>
    <property type="match status" value="1"/>
</dbReference>
<evidence type="ECO:0000313" key="7">
    <source>
        <dbReference type="Proteomes" id="UP000249682"/>
    </source>
</evidence>
<evidence type="ECO:0000256" key="2">
    <source>
        <dbReference type="ARBA" id="ARBA00022598"/>
    </source>
</evidence>
<dbReference type="PANTHER" id="PTHR43859">
    <property type="entry name" value="ACYL-ACTIVATING ENZYME"/>
    <property type="match status" value="1"/>
</dbReference>
<evidence type="ECO:0000256" key="4">
    <source>
        <dbReference type="ARBA" id="ARBA00023098"/>
    </source>
</evidence>
<dbReference type="InterPro" id="IPR045851">
    <property type="entry name" value="AMP-bd_C_sf"/>
</dbReference>
<dbReference type="PANTHER" id="PTHR43859:SF4">
    <property type="entry name" value="BUTANOATE--COA LIGASE AAE1-RELATED"/>
    <property type="match status" value="1"/>
</dbReference>
<reference evidence="6 7" key="1">
    <citation type="submission" date="2018-05" db="EMBL/GenBank/DDBJ databases">
        <title>Evolution of small genomes with special reference to Mycobacterium leprae.</title>
        <authorList>
            <person name="Mohanty P.S."/>
            <person name="Bansal A.K."/>
            <person name="Gupta U.D."/>
            <person name="Naaz F."/>
            <person name="Dwivedi V.D."/>
            <person name="Singh H."/>
            <person name="Gupta G."/>
            <person name="Sharma S."/>
            <person name="Arora M."/>
        </authorList>
    </citation>
    <scope>NUCLEOTIDE SEQUENCE [LARGE SCALE GENOMIC DNA]</scope>
    <source>
        <strain evidence="6 7">MRHRU-235-G</strain>
    </source>
</reference>
<evidence type="ECO:0000256" key="3">
    <source>
        <dbReference type="ARBA" id="ARBA00022832"/>
    </source>
</evidence>
<keyword evidence="3" id="KW-0276">Fatty acid metabolism</keyword>
<protein>
    <recommendedName>
        <fullName evidence="5">AMP-binding enzyme C-terminal domain-containing protein</fullName>
    </recommendedName>
</protein>
<name>A0AAD0KTV4_MYCLR</name>
<proteinExistence type="inferred from homology"/>
<dbReference type="InterPro" id="IPR025110">
    <property type="entry name" value="AMP-bd_C"/>
</dbReference>
<dbReference type="SUPFAM" id="SSF56801">
    <property type="entry name" value="Acetyl-CoA synthetase-like"/>
    <property type="match status" value="1"/>
</dbReference>
<dbReference type="Gene3D" id="3.30.300.30">
    <property type="match status" value="1"/>
</dbReference>
<feature type="domain" description="AMP-binding enzyme C-terminal" evidence="5">
    <location>
        <begin position="28"/>
        <end position="100"/>
    </location>
</feature>
<dbReference type="GO" id="GO:0016874">
    <property type="term" value="F:ligase activity"/>
    <property type="evidence" value="ECO:0007669"/>
    <property type="project" value="UniProtKB-KW"/>
</dbReference>
<evidence type="ECO:0000259" key="5">
    <source>
        <dbReference type="Pfam" id="PF13193"/>
    </source>
</evidence>